<proteinExistence type="predicted"/>
<dbReference type="OrthoDB" id="3067692at2759"/>
<gene>
    <name evidence="1" type="ORF">K435DRAFT_787423</name>
</gene>
<accession>A0A4S8KKG1</accession>
<evidence type="ECO:0000313" key="1">
    <source>
        <dbReference type="EMBL" id="THU75977.1"/>
    </source>
</evidence>
<keyword evidence="2" id="KW-1185">Reference proteome</keyword>
<organism evidence="1 2">
    <name type="scientific">Dendrothele bispora (strain CBS 962.96)</name>
    <dbReference type="NCBI Taxonomy" id="1314807"/>
    <lineage>
        <taxon>Eukaryota</taxon>
        <taxon>Fungi</taxon>
        <taxon>Dikarya</taxon>
        <taxon>Basidiomycota</taxon>
        <taxon>Agaricomycotina</taxon>
        <taxon>Agaricomycetes</taxon>
        <taxon>Agaricomycetidae</taxon>
        <taxon>Agaricales</taxon>
        <taxon>Agaricales incertae sedis</taxon>
        <taxon>Dendrothele</taxon>
    </lineage>
</organism>
<dbReference type="AlphaFoldDB" id="A0A4S8KKG1"/>
<reference evidence="1 2" key="1">
    <citation type="journal article" date="2019" name="Nat. Ecol. Evol.">
        <title>Megaphylogeny resolves global patterns of mushroom evolution.</title>
        <authorList>
            <person name="Varga T."/>
            <person name="Krizsan K."/>
            <person name="Foldi C."/>
            <person name="Dima B."/>
            <person name="Sanchez-Garcia M."/>
            <person name="Sanchez-Ramirez S."/>
            <person name="Szollosi G.J."/>
            <person name="Szarkandi J.G."/>
            <person name="Papp V."/>
            <person name="Albert L."/>
            <person name="Andreopoulos W."/>
            <person name="Angelini C."/>
            <person name="Antonin V."/>
            <person name="Barry K.W."/>
            <person name="Bougher N.L."/>
            <person name="Buchanan P."/>
            <person name="Buyck B."/>
            <person name="Bense V."/>
            <person name="Catcheside P."/>
            <person name="Chovatia M."/>
            <person name="Cooper J."/>
            <person name="Damon W."/>
            <person name="Desjardin D."/>
            <person name="Finy P."/>
            <person name="Geml J."/>
            <person name="Haridas S."/>
            <person name="Hughes K."/>
            <person name="Justo A."/>
            <person name="Karasinski D."/>
            <person name="Kautmanova I."/>
            <person name="Kiss B."/>
            <person name="Kocsube S."/>
            <person name="Kotiranta H."/>
            <person name="LaButti K.M."/>
            <person name="Lechner B.E."/>
            <person name="Liimatainen K."/>
            <person name="Lipzen A."/>
            <person name="Lukacs Z."/>
            <person name="Mihaltcheva S."/>
            <person name="Morgado L.N."/>
            <person name="Niskanen T."/>
            <person name="Noordeloos M.E."/>
            <person name="Ohm R.A."/>
            <person name="Ortiz-Santana B."/>
            <person name="Ovrebo C."/>
            <person name="Racz N."/>
            <person name="Riley R."/>
            <person name="Savchenko A."/>
            <person name="Shiryaev A."/>
            <person name="Soop K."/>
            <person name="Spirin V."/>
            <person name="Szebenyi C."/>
            <person name="Tomsovsky M."/>
            <person name="Tulloss R.E."/>
            <person name="Uehling J."/>
            <person name="Grigoriev I.V."/>
            <person name="Vagvolgyi C."/>
            <person name="Papp T."/>
            <person name="Martin F.M."/>
            <person name="Miettinen O."/>
            <person name="Hibbett D.S."/>
            <person name="Nagy L.G."/>
        </authorList>
    </citation>
    <scope>NUCLEOTIDE SEQUENCE [LARGE SCALE GENOMIC DNA]</scope>
    <source>
        <strain evidence="1 2">CBS 962.96</strain>
    </source>
</reference>
<name>A0A4S8KKG1_DENBC</name>
<dbReference type="EMBL" id="ML181314">
    <property type="protein sequence ID" value="THU75977.1"/>
    <property type="molecule type" value="Genomic_DNA"/>
</dbReference>
<dbReference type="Proteomes" id="UP000297245">
    <property type="component" value="Unassembled WGS sequence"/>
</dbReference>
<protein>
    <submittedName>
        <fullName evidence="1">Uncharacterized protein</fullName>
    </submittedName>
</protein>
<evidence type="ECO:0000313" key="2">
    <source>
        <dbReference type="Proteomes" id="UP000297245"/>
    </source>
</evidence>
<sequence length="86" mass="9548">MAKATCDSCAHIVCYGPEGSGACLELVDKEVNKPSWASFLCPPCEFARHKETSTRSQFTYRGFYDGNGHTLTDVILSIRNGEFSFF</sequence>